<dbReference type="AlphaFoldDB" id="A0A6N2CAW0"/>
<proteinExistence type="predicted"/>
<evidence type="ECO:0000313" key="2">
    <source>
        <dbReference type="EMBL" id="TMX03716.1"/>
    </source>
</evidence>
<organism evidence="2">
    <name type="scientific">Solanum chilense</name>
    <name type="common">Tomato</name>
    <name type="synonym">Lycopersicon chilense</name>
    <dbReference type="NCBI Taxonomy" id="4083"/>
    <lineage>
        <taxon>Eukaryota</taxon>
        <taxon>Viridiplantae</taxon>
        <taxon>Streptophyta</taxon>
        <taxon>Embryophyta</taxon>
        <taxon>Tracheophyta</taxon>
        <taxon>Spermatophyta</taxon>
        <taxon>Magnoliopsida</taxon>
        <taxon>eudicotyledons</taxon>
        <taxon>Gunneridae</taxon>
        <taxon>Pentapetalae</taxon>
        <taxon>asterids</taxon>
        <taxon>lamiids</taxon>
        <taxon>Solanales</taxon>
        <taxon>Solanaceae</taxon>
        <taxon>Solanoideae</taxon>
        <taxon>Solaneae</taxon>
        <taxon>Solanum</taxon>
        <taxon>Solanum subgen. Lycopersicon</taxon>
    </lineage>
</organism>
<evidence type="ECO:0000256" key="1">
    <source>
        <dbReference type="SAM" id="MobiDB-lite"/>
    </source>
</evidence>
<protein>
    <submittedName>
        <fullName evidence="2">Uncharacterized protein</fullName>
    </submittedName>
</protein>
<name>A0A6N2CAW0_SOLCI</name>
<reference evidence="2" key="1">
    <citation type="submission" date="2019-05" db="EMBL/GenBank/DDBJ databases">
        <title>The de novo reference genome and transcriptome assemblies of the wild tomato species Solanum chilense.</title>
        <authorList>
            <person name="Stam R."/>
            <person name="Nosenko T."/>
            <person name="Hoerger A.C."/>
            <person name="Stephan W."/>
            <person name="Seidel M.A."/>
            <person name="Kuhn J.M.M."/>
            <person name="Haberer G."/>
            <person name="Tellier A."/>
        </authorList>
    </citation>
    <scope>NUCLEOTIDE SEQUENCE</scope>
    <source>
        <tissue evidence="2">Mature leaves</tissue>
    </source>
</reference>
<accession>A0A6N2CAW0</accession>
<sequence length="94" mass="10279">MNTRRNAARKVEEVAAEGNQAPPQAPDVAEQVPVNPYGLIDGEVKNVLLQIDHAITTQAQAITAQATREGAPRENPHSINMASRLRDFKKINPQ</sequence>
<feature type="region of interest" description="Disordered" evidence="1">
    <location>
        <begin position="66"/>
        <end position="94"/>
    </location>
</feature>
<feature type="compositionally biased region" description="Basic and acidic residues" evidence="1">
    <location>
        <begin position="84"/>
        <end position="94"/>
    </location>
</feature>
<gene>
    <name evidence="2" type="ORF">EJD97_014691</name>
</gene>
<dbReference type="EMBL" id="RXGB01000383">
    <property type="protein sequence ID" value="TMX03716.1"/>
    <property type="molecule type" value="Genomic_DNA"/>
</dbReference>
<feature type="region of interest" description="Disordered" evidence="1">
    <location>
        <begin position="1"/>
        <end position="30"/>
    </location>
</feature>
<comment type="caution">
    <text evidence="2">The sequence shown here is derived from an EMBL/GenBank/DDBJ whole genome shotgun (WGS) entry which is preliminary data.</text>
</comment>